<keyword evidence="4" id="KW-1185">Reference proteome</keyword>
<gene>
    <name evidence="3" type="ORF">CYMTET_8886</name>
</gene>
<evidence type="ECO:0000256" key="1">
    <source>
        <dbReference type="ARBA" id="ARBA00006484"/>
    </source>
</evidence>
<dbReference type="GO" id="GO:0016491">
    <property type="term" value="F:oxidoreductase activity"/>
    <property type="evidence" value="ECO:0007669"/>
    <property type="project" value="UniProtKB-KW"/>
</dbReference>
<dbReference type="InterPro" id="IPR002347">
    <property type="entry name" value="SDR_fam"/>
</dbReference>
<dbReference type="InterPro" id="IPR036291">
    <property type="entry name" value="NAD(P)-bd_dom_sf"/>
</dbReference>
<accession>A0AAE0GS41</accession>
<protein>
    <submittedName>
        <fullName evidence="3">Uncharacterized protein</fullName>
    </submittedName>
</protein>
<dbReference type="Proteomes" id="UP001190700">
    <property type="component" value="Unassembled WGS sequence"/>
</dbReference>
<reference evidence="3 4" key="1">
    <citation type="journal article" date="2015" name="Genome Biol. Evol.">
        <title>Comparative Genomics of a Bacterivorous Green Alga Reveals Evolutionary Causalities and Consequences of Phago-Mixotrophic Mode of Nutrition.</title>
        <authorList>
            <person name="Burns J.A."/>
            <person name="Paasch A."/>
            <person name="Narechania A."/>
            <person name="Kim E."/>
        </authorList>
    </citation>
    <scope>NUCLEOTIDE SEQUENCE [LARGE SCALE GENOMIC DNA]</scope>
    <source>
        <strain evidence="3 4">PLY_AMNH</strain>
    </source>
</reference>
<sequence length="317" mass="34460">MATASSIAGTFGSLIGKVYIVTGANNGIGKECLRALYCAGATVIMAARPGEKSRKALEDIAAAKVLDGRGNGIHHIELDLGSPESVKSCAEQFLALKLPLHGLVNNAGINGVKTWGEHTPGVETQFAVNFLGHFQLTALLHEKLAATEGARVVILSSESHRRVLESDFNVASELPPQEERYDSLHAYAFSNLCRLLWAQELAQRVSYPVVCLHPGVIGGTGMLQHMTWRDMFRQVFLALKWELKPLLAGMNVERGALVQTWAAVAPVVDLRKISGSYLIGDPGHKLGEPQDPSALAKDDMLGKQVYQYAENFFSEKR</sequence>
<dbReference type="AlphaFoldDB" id="A0AAE0GS41"/>
<name>A0AAE0GS41_9CHLO</name>
<dbReference type="Pfam" id="PF00106">
    <property type="entry name" value="adh_short"/>
    <property type="match status" value="1"/>
</dbReference>
<evidence type="ECO:0000313" key="3">
    <source>
        <dbReference type="EMBL" id="KAK3283419.1"/>
    </source>
</evidence>
<keyword evidence="2" id="KW-0560">Oxidoreductase</keyword>
<dbReference type="EMBL" id="LGRX02002792">
    <property type="protein sequence ID" value="KAK3283419.1"/>
    <property type="molecule type" value="Genomic_DNA"/>
</dbReference>
<evidence type="ECO:0000256" key="2">
    <source>
        <dbReference type="ARBA" id="ARBA00023002"/>
    </source>
</evidence>
<dbReference type="PANTHER" id="PTHR24320:SF148">
    <property type="entry name" value="NAD(P)-BINDING ROSSMANN-FOLD SUPERFAMILY PROTEIN"/>
    <property type="match status" value="1"/>
</dbReference>
<organism evidence="3 4">
    <name type="scientific">Cymbomonas tetramitiformis</name>
    <dbReference type="NCBI Taxonomy" id="36881"/>
    <lineage>
        <taxon>Eukaryota</taxon>
        <taxon>Viridiplantae</taxon>
        <taxon>Chlorophyta</taxon>
        <taxon>Pyramimonadophyceae</taxon>
        <taxon>Pyramimonadales</taxon>
        <taxon>Pyramimonadaceae</taxon>
        <taxon>Cymbomonas</taxon>
    </lineage>
</organism>
<evidence type="ECO:0000313" key="4">
    <source>
        <dbReference type="Proteomes" id="UP001190700"/>
    </source>
</evidence>
<comment type="caution">
    <text evidence="3">The sequence shown here is derived from an EMBL/GenBank/DDBJ whole genome shotgun (WGS) entry which is preliminary data.</text>
</comment>
<dbReference type="PANTHER" id="PTHR24320">
    <property type="entry name" value="RETINOL DEHYDROGENASE"/>
    <property type="match status" value="1"/>
</dbReference>
<dbReference type="Gene3D" id="3.40.50.720">
    <property type="entry name" value="NAD(P)-binding Rossmann-like Domain"/>
    <property type="match status" value="1"/>
</dbReference>
<dbReference type="SUPFAM" id="SSF51735">
    <property type="entry name" value="NAD(P)-binding Rossmann-fold domains"/>
    <property type="match status" value="1"/>
</dbReference>
<comment type="similarity">
    <text evidence="1">Belongs to the short-chain dehydrogenases/reductases (SDR) family.</text>
</comment>
<proteinExistence type="inferred from homology"/>